<keyword evidence="3" id="KW-0812">Transmembrane</keyword>
<evidence type="ECO:0000256" key="2">
    <source>
        <dbReference type="SAM" id="MobiDB-lite"/>
    </source>
</evidence>
<evidence type="ECO:0000256" key="3">
    <source>
        <dbReference type="SAM" id="Phobius"/>
    </source>
</evidence>
<sequence length="475" mass="51649">MLKSVDHSGPQGQTPVEYQVPSEQRRPGRAMLIAKAFLQAAIVFAILVGAVQVMNTLVATRPEVPKRAAQERSYAAETAVLVKGSHTPTISVFGEATAGRTVDLRTLVGGEVVSVHPELKAGGLVKKDDELVVIDSFDFEGAVTEARANLAEAEAGLVESKGRVELERANVVRAREQLEFAQRDLDRAEDLIARGSVTERTVDERRLLVSQRQQTLEQRQNALTLEEAKVRQQEAAIQRLEWRLRNARRQLENTVLKAPFDAVVRAEGAQRGRLVGVNDVVASIYARDELEVRFTLSDNQYGRLVAEAGTVVGRPVNVTWSLGNRVLSYDAVIDRIGADVASTRGGVDVFARVTLQEDQTPLRPGAFVEVFVPDQTYDGSFRIPETAYYGQGTVYVVEEERLIPRTVEALALDGQHLIVRGDLQTGEVVLTTRIPEAGEGLRVRPVADGQPGETPAAARAAQTSTPAAPAASVAQ</sequence>
<dbReference type="RefSeq" id="WP_150496693.1">
    <property type="nucleotide sequence ID" value="NZ_BMFA01000007.1"/>
</dbReference>
<dbReference type="OrthoDB" id="9813967at2"/>
<gene>
    <name evidence="4" type="ORF">GCM10011316_24120</name>
</gene>
<protein>
    <recommendedName>
        <fullName evidence="6">RND family efflux transporter MFP subunit</fullName>
    </recommendedName>
</protein>
<keyword evidence="5" id="KW-1185">Reference proteome</keyword>
<organism evidence="4 5">
    <name type="scientific">Roseibium aquae</name>
    <dbReference type="NCBI Taxonomy" id="1323746"/>
    <lineage>
        <taxon>Bacteria</taxon>
        <taxon>Pseudomonadati</taxon>
        <taxon>Pseudomonadota</taxon>
        <taxon>Alphaproteobacteria</taxon>
        <taxon>Hyphomicrobiales</taxon>
        <taxon>Stappiaceae</taxon>
        <taxon>Roseibium</taxon>
    </lineage>
</organism>
<reference evidence="4" key="1">
    <citation type="journal article" date="2014" name="Int. J. Syst. Evol. Microbiol.">
        <title>Complete genome sequence of Corynebacterium casei LMG S-19264T (=DSM 44701T), isolated from a smear-ripened cheese.</title>
        <authorList>
            <consortium name="US DOE Joint Genome Institute (JGI-PGF)"/>
            <person name="Walter F."/>
            <person name="Albersmeier A."/>
            <person name="Kalinowski J."/>
            <person name="Ruckert C."/>
        </authorList>
    </citation>
    <scope>NUCLEOTIDE SEQUENCE</scope>
    <source>
        <strain evidence="4">CGMCC 1.12426</strain>
    </source>
</reference>
<feature type="coiled-coil region" evidence="1">
    <location>
        <begin position="164"/>
        <end position="191"/>
    </location>
</feature>
<evidence type="ECO:0008006" key="6">
    <source>
        <dbReference type="Google" id="ProtNLM"/>
    </source>
</evidence>
<name>A0A916X2B6_9HYPH</name>
<keyword evidence="3" id="KW-1133">Transmembrane helix</keyword>
<dbReference type="GO" id="GO:0015562">
    <property type="term" value="F:efflux transmembrane transporter activity"/>
    <property type="evidence" value="ECO:0007669"/>
    <property type="project" value="TreeGrafter"/>
</dbReference>
<comment type="caution">
    <text evidence="4">The sequence shown here is derived from an EMBL/GenBank/DDBJ whole genome shotgun (WGS) entry which is preliminary data.</text>
</comment>
<dbReference type="AlphaFoldDB" id="A0A916X2B6"/>
<dbReference type="EMBL" id="BMFA01000007">
    <property type="protein sequence ID" value="GGB51279.1"/>
    <property type="molecule type" value="Genomic_DNA"/>
</dbReference>
<keyword evidence="1" id="KW-0175">Coiled coil</keyword>
<dbReference type="Gene3D" id="2.40.30.170">
    <property type="match status" value="1"/>
</dbReference>
<evidence type="ECO:0000313" key="4">
    <source>
        <dbReference type="EMBL" id="GGB51279.1"/>
    </source>
</evidence>
<keyword evidence="3" id="KW-0472">Membrane</keyword>
<dbReference type="GO" id="GO:1990281">
    <property type="term" value="C:efflux pump complex"/>
    <property type="evidence" value="ECO:0007669"/>
    <property type="project" value="TreeGrafter"/>
</dbReference>
<evidence type="ECO:0000256" key="1">
    <source>
        <dbReference type="SAM" id="Coils"/>
    </source>
</evidence>
<dbReference type="PANTHER" id="PTHR30469">
    <property type="entry name" value="MULTIDRUG RESISTANCE PROTEIN MDTA"/>
    <property type="match status" value="1"/>
</dbReference>
<dbReference type="Gene3D" id="1.10.287.470">
    <property type="entry name" value="Helix hairpin bin"/>
    <property type="match status" value="1"/>
</dbReference>
<dbReference type="Proteomes" id="UP000605148">
    <property type="component" value="Unassembled WGS sequence"/>
</dbReference>
<dbReference type="Gene3D" id="2.40.420.20">
    <property type="match status" value="1"/>
</dbReference>
<dbReference type="SUPFAM" id="SSF111369">
    <property type="entry name" value="HlyD-like secretion proteins"/>
    <property type="match status" value="1"/>
</dbReference>
<feature type="compositionally biased region" description="Low complexity" evidence="2">
    <location>
        <begin position="454"/>
        <end position="475"/>
    </location>
</feature>
<dbReference type="Gene3D" id="2.40.50.100">
    <property type="match status" value="1"/>
</dbReference>
<feature type="region of interest" description="Disordered" evidence="2">
    <location>
        <begin position="1"/>
        <end position="22"/>
    </location>
</feature>
<feature type="region of interest" description="Disordered" evidence="2">
    <location>
        <begin position="441"/>
        <end position="475"/>
    </location>
</feature>
<evidence type="ECO:0000313" key="5">
    <source>
        <dbReference type="Proteomes" id="UP000605148"/>
    </source>
</evidence>
<feature type="transmembrane region" description="Helical" evidence="3">
    <location>
        <begin position="32"/>
        <end position="54"/>
    </location>
</feature>
<proteinExistence type="predicted"/>
<accession>A0A916X2B6</accession>
<feature type="coiled-coil region" evidence="1">
    <location>
        <begin position="223"/>
        <end position="257"/>
    </location>
</feature>
<reference evidence="4" key="2">
    <citation type="submission" date="2020-09" db="EMBL/GenBank/DDBJ databases">
        <authorList>
            <person name="Sun Q."/>
            <person name="Zhou Y."/>
        </authorList>
    </citation>
    <scope>NUCLEOTIDE SEQUENCE</scope>
    <source>
        <strain evidence="4">CGMCC 1.12426</strain>
    </source>
</reference>